<keyword evidence="2" id="KW-0677">Repeat</keyword>
<feature type="domain" description="EGF-like" evidence="7">
    <location>
        <begin position="128"/>
        <end position="166"/>
    </location>
</feature>
<keyword evidence="9" id="KW-1185">Reference proteome</keyword>
<dbReference type="SMART" id="SM00179">
    <property type="entry name" value="EGF_CA"/>
    <property type="match status" value="2"/>
</dbReference>
<feature type="chain" id="PRO_5029472276" description="EGF-like domain-containing protein" evidence="5">
    <location>
        <begin position="25"/>
        <end position="487"/>
    </location>
</feature>
<evidence type="ECO:0000256" key="1">
    <source>
        <dbReference type="ARBA" id="ARBA00022536"/>
    </source>
</evidence>
<feature type="compositionally biased region" description="Polar residues" evidence="4">
    <location>
        <begin position="271"/>
        <end position="285"/>
    </location>
</feature>
<feature type="region of interest" description="Disordered" evidence="4">
    <location>
        <begin position="427"/>
        <end position="487"/>
    </location>
</feature>
<evidence type="ECO:0000256" key="5">
    <source>
        <dbReference type="SAM" id="SignalP"/>
    </source>
</evidence>
<comment type="caution">
    <text evidence="8">The sequence shown here is derived from an EMBL/GenBank/DDBJ whole genome shotgun (WGS) entry which is preliminary data.</text>
</comment>
<dbReference type="PANTHER" id="PTHR24034:SF76">
    <property type="entry name" value="COLLAGEN AND CALCIUM-BINDING EGF DOMAIN-CONTAINING PROTEIN 1"/>
    <property type="match status" value="1"/>
</dbReference>
<gene>
    <name evidence="8" type="ORF">F7725_015685</name>
</gene>
<dbReference type="CDD" id="cd00054">
    <property type="entry name" value="EGF_CA"/>
    <property type="match status" value="1"/>
</dbReference>
<feature type="signal peptide" evidence="5">
    <location>
        <begin position="1"/>
        <end position="24"/>
    </location>
</feature>
<organism evidence="8 9">
    <name type="scientific">Dissostichus mawsoni</name>
    <name type="common">Antarctic cod</name>
    <dbReference type="NCBI Taxonomy" id="36200"/>
    <lineage>
        <taxon>Eukaryota</taxon>
        <taxon>Metazoa</taxon>
        <taxon>Chordata</taxon>
        <taxon>Craniata</taxon>
        <taxon>Vertebrata</taxon>
        <taxon>Euteleostomi</taxon>
        <taxon>Actinopterygii</taxon>
        <taxon>Neopterygii</taxon>
        <taxon>Teleostei</taxon>
        <taxon>Neoteleostei</taxon>
        <taxon>Acanthomorphata</taxon>
        <taxon>Eupercaria</taxon>
        <taxon>Perciformes</taxon>
        <taxon>Notothenioidei</taxon>
        <taxon>Nototheniidae</taxon>
        <taxon>Dissostichus</taxon>
    </lineage>
</organism>
<evidence type="ECO:0000313" key="8">
    <source>
        <dbReference type="EMBL" id="KAF3849188.1"/>
    </source>
</evidence>
<feature type="domain" description="EGF-like calcium-binding" evidence="6">
    <location>
        <begin position="80"/>
        <end position="124"/>
    </location>
</feature>
<dbReference type="OrthoDB" id="9946071at2759"/>
<dbReference type="Pfam" id="PF14670">
    <property type="entry name" value="FXa_inhibition"/>
    <property type="match status" value="1"/>
</dbReference>
<evidence type="ECO:0000256" key="4">
    <source>
        <dbReference type="SAM" id="MobiDB-lite"/>
    </source>
</evidence>
<evidence type="ECO:0000313" key="9">
    <source>
        <dbReference type="Proteomes" id="UP000518266"/>
    </source>
</evidence>
<dbReference type="InterPro" id="IPR050751">
    <property type="entry name" value="ECM_structural_protein"/>
</dbReference>
<proteinExistence type="predicted"/>
<accession>A0A7J5YLK6</accession>
<dbReference type="InterPro" id="IPR001881">
    <property type="entry name" value="EGF-like_Ca-bd_dom"/>
</dbReference>
<keyword evidence="5" id="KW-0732">Signal</keyword>
<dbReference type="InterPro" id="IPR000742">
    <property type="entry name" value="EGF"/>
</dbReference>
<dbReference type="GO" id="GO:0005509">
    <property type="term" value="F:calcium ion binding"/>
    <property type="evidence" value="ECO:0007669"/>
    <property type="project" value="InterPro"/>
</dbReference>
<dbReference type="Proteomes" id="UP000518266">
    <property type="component" value="Unassembled WGS sequence"/>
</dbReference>
<evidence type="ECO:0000259" key="7">
    <source>
        <dbReference type="SMART" id="SM00181"/>
    </source>
</evidence>
<name>A0A7J5YLK6_DISMA</name>
<dbReference type="SMART" id="SM00181">
    <property type="entry name" value="EGF"/>
    <property type="match status" value="2"/>
</dbReference>
<dbReference type="PANTHER" id="PTHR24034">
    <property type="entry name" value="EGF-LIKE DOMAIN-CONTAINING PROTEIN"/>
    <property type="match status" value="1"/>
</dbReference>
<reference evidence="8 9" key="1">
    <citation type="submission" date="2020-03" db="EMBL/GenBank/DDBJ databases">
        <title>Dissostichus mawsoni Genome sequencing and assembly.</title>
        <authorList>
            <person name="Park H."/>
        </authorList>
    </citation>
    <scope>NUCLEOTIDE SEQUENCE [LARGE SCALE GENOMIC DNA]</scope>
    <source>
        <strain evidence="8">DM0001</strain>
        <tissue evidence="8">Muscle</tissue>
    </source>
</reference>
<evidence type="ECO:0000259" key="6">
    <source>
        <dbReference type="SMART" id="SM00179"/>
    </source>
</evidence>
<dbReference type="InterPro" id="IPR018097">
    <property type="entry name" value="EGF_Ca-bd_CS"/>
</dbReference>
<evidence type="ECO:0008006" key="10">
    <source>
        <dbReference type="Google" id="ProtNLM"/>
    </source>
</evidence>
<dbReference type="PROSITE" id="PS01187">
    <property type="entry name" value="EGF_CA"/>
    <property type="match status" value="1"/>
</dbReference>
<feature type="region of interest" description="Disordered" evidence="4">
    <location>
        <begin position="269"/>
        <end position="290"/>
    </location>
</feature>
<dbReference type="SUPFAM" id="SSF57196">
    <property type="entry name" value="EGF/Laminin"/>
    <property type="match status" value="2"/>
</dbReference>
<dbReference type="Gene3D" id="2.10.25.10">
    <property type="entry name" value="Laminin"/>
    <property type="match status" value="2"/>
</dbReference>
<dbReference type="FunFam" id="2.10.25.10:FF:000010">
    <property type="entry name" value="Pro-epidermal growth factor"/>
    <property type="match status" value="1"/>
</dbReference>
<sequence>MILNHNRSPLLLAVTCMYISGGLLWSYQEEDASDGEECSENKISTTKYPCLKPSGEVTTCYRKKCCNGFKFVLGQCIPEDYDVCAGAPCEQQCTDHFGRVVCTCYRGYRYDRERHRNREKPYCLDINECADKNMTTCSQICLNAAGSYRCECEKDYFLEEDGKTCTKGREKADNVMNARTCSATCDDFNQIRMSVLQLKQKMAVLSNSADIPEQMTSEKIGTSPIFLPGPPGFLDLQVTQDQRALPDLQDFGASWASWSQGLDGTHWTHTRPVTHQTGPQRTCGASRSARKGWPKGELLIIKPWSSMSSLRHKTHLPWQQILTLGLQNKASLKGKYQLDTFESSANTMSVKIYFSIANIFTFLQGENQKAGARIFTNPQFIRADGDRGASGPVGPPGPPGSFDFLLLLMADIRNDIADLQNKVYGRPLPSPGEDFPAVPDSWRDTQDNLETGSGEDYKEPAPRTGGGSKRDRKWKPARERTDFNWNI</sequence>
<keyword evidence="1" id="KW-0245">EGF-like domain</keyword>
<feature type="domain" description="EGF-like calcium-binding" evidence="6">
    <location>
        <begin position="125"/>
        <end position="166"/>
    </location>
</feature>
<keyword evidence="3" id="KW-1015">Disulfide bond</keyword>
<evidence type="ECO:0000256" key="3">
    <source>
        <dbReference type="ARBA" id="ARBA00023157"/>
    </source>
</evidence>
<feature type="domain" description="EGF-like" evidence="7">
    <location>
        <begin position="83"/>
        <end position="124"/>
    </location>
</feature>
<feature type="compositionally biased region" description="Basic and acidic residues" evidence="4">
    <location>
        <begin position="474"/>
        <end position="487"/>
    </location>
</feature>
<dbReference type="AlphaFoldDB" id="A0A7J5YLK6"/>
<dbReference type="EMBL" id="JAAKFY010000012">
    <property type="protein sequence ID" value="KAF3849188.1"/>
    <property type="molecule type" value="Genomic_DNA"/>
</dbReference>
<evidence type="ECO:0000256" key="2">
    <source>
        <dbReference type="ARBA" id="ARBA00022737"/>
    </source>
</evidence>
<protein>
    <recommendedName>
        <fullName evidence="10">EGF-like domain-containing protein</fullName>
    </recommendedName>
</protein>